<dbReference type="EMBL" id="CP060139">
    <property type="protein sequence ID" value="QNR25414.1"/>
    <property type="molecule type" value="Genomic_DNA"/>
</dbReference>
<dbReference type="AlphaFoldDB" id="A0A7H0VI66"/>
<evidence type="ECO:0000313" key="5">
    <source>
        <dbReference type="Proteomes" id="UP000516305"/>
    </source>
</evidence>
<feature type="coiled-coil region" evidence="3">
    <location>
        <begin position="60"/>
        <end position="102"/>
    </location>
</feature>
<dbReference type="Proteomes" id="UP000516305">
    <property type="component" value="Chromosome"/>
</dbReference>
<keyword evidence="5" id="KW-1185">Reference proteome</keyword>
<accession>A0A7H0VI66</accession>
<comment type="similarity">
    <text evidence="1">Belongs to the Skp family.</text>
</comment>
<gene>
    <name evidence="4" type="ORF">H4K34_06130</name>
</gene>
<evidence type="ECO:0000256" key="3">
    <source>
        <dbReference type="SAM" id="Coils"/>
    </source>
</evidence>
<evidence type="ECO:0000313" key="4">
    <source>
        <dbReference type="EMBL" id="QNR25414.1"/>
    </source>
</evidence>
<dbReference type="PANTHER" id="PTHR35089:SF1">
    <property type="entry name" value="CHAPERONE PROTEIN SKP"/>
    <property type="match status" value="1"/>
</dbReference>
<dbReference type="SUPFAM" id="SSF111384">
    <property type="entry name" value="OmpH-like"/>
    <property type="match status" value="1"/>
</dbReference>
<evidence type="ECO:0000256" key="1">
    <source>
        <dbReference type="ARBA" id="ARBA00009091"/>
    </source>
</evidence>
<dbReference type="Pfam" id="PF03938">
    <property type="entry name" value="OmpH"/>
    <property type="match status" value="1"/>
</dbReference>
<dbReference type="InterPro" id="IPR024930">
    <property type="entry name" value="Skp_dom_sf"/>
</dbReference>
<sequence length="170" mass="19739">MNRKIWLLLFGLVFGFQISAQRFGIVDSEYVLTQIPEYAKAQQQLDQLSRTWEGEIEALLSEADAMRKAYEAEKVLLTEEMKAEREAAIKAKEEEAKNKQQLYFGIKGKIYSKRQELIKPIQDKIYNAVQEVARRRNLDVVFDKGSELITLYVSEKVDISDEVIENLEDE</sequence>
<dbReference type="RefSeq" id="WP_210759942.1">
    <property type="nucleotide sequence ID" value="NZ_CP060139.1"/>
</dbReference>
<dbReference type="Gene3D" id="3.30.910.20">
    <property type="entry name" value="Skp domain"/>
    <property type="match status" value="1"/>
</dbReference>
<proteinExistence type="inferred from homology"/>
<dbReference type="PANTHER" id="PTHR35089">
    <property type="entry name" value="CHAPERONE PROTEIN SKP"/>
    <property type="match status" value="1"/>
</dbReference>
<dbReference type="GO" id="GO:0005829">
    <property type="term" value="C:cytosol"/>
    <property type="evidence" value="ECO:0007669"/>
    <property type="project" value="TreeGrafter"/>
</dbReference>
<keyword evidence="3" id="KW-0175">Coiled coil</keyword>
<dbReference type="InterPro" id="IPR005632">
    <property type="entry name" value="Chaperone_Skp"/>
</dbReference>
<dbReference type="SMART" id="SM00935">
    <property type="entry name" value="OmpH"/>
    <property type="match status" value="1"/>
</dbReference>
<dbReference type="GO" id="GO:0051082">
    <property type="term" value="F:unfolded protein binding"/>
    <property type="evidence" value="ECO:0007669"/>
    <property type="project" value="InterPro"/>
</dbReference>
<name>A0A7H0VI66_9FLAO</name>
<organism evidence="4 5">
    <name type="scientific">Croceimicrobium hydrocarbonivorans</name>
    <dbReference type="NCBI Taxonomy" id="2761580"/>
    <lineage>
        <taxon>Bacteria</taxon>
        <taxon>Pseudomonadati</taxon>
        <taxon>Bacteroidota</taxon>
        <taxon>Flavobacteriia</taxon>
        <taxon>Flavobacteriales</taxon>
        <taxon>Owenweeksiaceae</taxon>
        <taxon>Croceimicrobium</taxon>
    </lineage>
</organism>
<keyword evidence="2" id="KW-0732">Signal</keyword>
<dbReference type="GO" id="GO:0050821">
    <property type="term" value="P:protein stabilization"/>
    <property type="evidence" value="ECO:0007669"/>
    <property type="project" value="TreeGrafter"/>
</dbReference>
<evidence type="ECO:0000256" key="2">
    <source>
        <dbReference type="ARBA" id="ARBA00022729"/>
    </source>
</evidence>
<protein>
    <submittedName>
        <fullName evidence="4">OmpH family outer membrane protein</fullName>
    </submittedName>
</protein>
<reference evidence="4 5" key="1">
    <citation type="submission" date="2020-08" db="EMBL/GenBank/DDBJ databases">
        <title>Croceimicrobium hydrocarbonivorans gen. nov., sp. nov., a novel marine bacterium isolated from a bacterial consortium that degrades polyethylene terephthalate.</title>
        <authorList>
            <person name="Liu R."/>
        </authorList>
    </citation>
    <scope>NUCLEOTIDE SEQUENCE [LARGE SCALE GENOMIC DNA]</scope>
    <source>
        <strain evidence="4 5">A20-9</strain>
    </source>
</reference>
<dbReference type="KEGG" id="chyd:H4K34_06130"/>